<feature type="domain" description="Phosphotyrosine protein phosphatase I" evidence="6">
    <location>
        <begin position="5"/>
        <end position="208"/>
    </location>
</feature>
<dbReference type="Gene3D" id="3.40.50.2300">
    <property type="match status" value="1"/>
</dbReference>
<dbReference type="SUPFAM" id="SSF52788">
    <property type="entry name" value="Phosphotyrosine protein phosphatases I"/>
    <property type="match status" value="1"/>
</dbReference>
<dbReference type="Pfam" id="PF01451">
    <property type="entry name" value="LMWPc"/>
    <property type="match status" value="1"/>
</dbReference>
<name>A0ABR7LQL1_9ACTN</name>
<dbReference type="RefSeq" id="WP_187244059.1">
    <property type="nucleotide sequence ID" value="NZ_BAAAOK010000004.1"/>
</dbReference>
<comment type="caution">
    <text evidence="7">The sequence shown here is derived from an EMBL/GenBank/DDBJ whole genome shotgun (WGS) entry which is preliminary data.</text>
</comment>
<dbReference type="EC" id="3.1.3.48" evidence="2"/>
<protein>
    <recommendedName>
        <fullName evidence="2">protein-tyrosine-phosphatase</fullName>
        <ecNumber evidence="2">3.1.3.48</ecNumber>
    </recommendedName>
</protein>
<dbReference type="PRINTS" id="PR00719">
    <property type="entry name" value="LMWPTPASE"/>
</dbReference>
<evidence type="ECO:0000256" key="1">
    <source>
        <dbReference type="ARBA" id="ARBA00011063"/>
    </source>
</evidence>
<evidence type="ECO:0000256" key="3">
    <source>
        <dbReference type="ARBA" id="ARBA00022801"/>
    </source>
</evidence>
<evidence type="ECO:0000313" key="7">
    <source>
        <dbReference type="EMBL" id="MBC6467040.1"/>
    </source>
</evidence>
<dbReference type="PANTHER" id="PTHR11717">
    <property type="entry name" value="LOW MOLECULAR WEIGHT PROTEIN TYROSINE PHOSPHATASE"/>
    <property type="match status" value="1"/>
</dbReference>
<evidence type="ECO:0000256" key="5">
    <source>
        <dbReference type="SAM" id="MobiDB-lite"/>
    </source>
</evidence>
<dbReference type="Proteomes" id="UP000805614">
    <property type="component" value="Unassembled WGS sequence"/>
</dbReference>
<dbReference type="InterPro" id="IPR023485">
    <property type="entry name" value="Ptyr_pPase"/>
</dbReference>
<comment type="similarity">
    <text evidence="1">Belongs to the low molecular weight phosphotyrosine protein phosphatase family.</text>
</comment>
<keyword evidence="3" id="KW-0378">Hydrolase</keyword>
<evidence type="ECO:0000259" key="6">
    <source>
        <dbReference type="SMART" id="SM00226"/>
    </source>
</evidence>
<gene>
    <name evidence="7" type="ORF">HKK74_16240</name>
</gene>
<organism evidence="7 8">
    <name type="scientific">Actinomadura alba</name>
    <dbReference type="NCBI Taxonomy" id="406431"/>
    <lineage>
        <taxon>Bacteria</taxon>
        <taxon>Bacillati</taxon>
        <taxon>Actinomycetota</taxon>
        <taxon>Actinomycetes</taxon>
        <taxon>Streptosporangiales</taxon>
        <taxon>Thermomonosporaceae</taxon>
        <taxon>Actinomadura</taxon>
    </lineage>
</organism>
<keyword evidence="8" id="KW-1185">Reference proteome</keyword>
<proteinExistence type="inferred from homology"/>
<accession>A0ABR7LQL1</accession>
<feature type="region of interest" description="Disordered" evidence="5">
    <location>
        <begin position="118"/>
        <end position="150"/>
    </location>
</feature>
<evidence type="ECO:0000313" key="8">
    <source>
        <dbReference type="Proteomes" id="UP000805614"/>
    </source>
</evidence>
<dbReference type="InterPro" id="IPR036196">
    <property type="entry name" value="Ptyr_pPase_sf"/>
</dbReference>
<dbReference type="PANTHER" id="PTHR11717:SF7">
    <property type="entry name" value="LOW MOLECULAR WEIGHT PHOSPHOTYROSINE PROTEIN PHOSPHATASE"/>
    <property type="match status" value="1"/>
</dbReference>
<dbReference type="InterPro" id="IPR050438">
    <property type="entry name" value="LMW_PTPase"/>
</dbReference>
<dbReference type="EMBL" id="JABVEC010000011">
    <property type="protein sequence ID" value="MBC6467040.1"/>
    <property type="molecule type" value="Genomic_DNA"/>
</dbReference>
<evidence type="ECO:0000256" key="4">
    <source>
        <dbReference type="ARBA" id="ARBA00022912"/>
    </source>
</evidence>
<dbReference type="SMART" id="SM00226">
    <property type="entry name" value="LMWPc"/>
    <property type="match status" value="1"/>
</dbReference>
<dbReference type="InterPro" id="IPR017867">
    <property type="entry name" value="Tyr_phospatase_low_mol_wt"/>
</dbReference>
<sequence>MVDGFRIVFVCTANICRSPMAEAMTRMSMSSYGTAFVVTSAGVHGHEGSPIAPGSGSALDALGVVHAGHRGRMLTREIVDGSDLILTMEAAHRDVIAAHQPEAAGRTFTLREFARLVDGEPAPGGRHTPTPGGGHTPAPGGRHTPALDGGHLTDRARALVAAAHRRRGQRPGIDDVSDPYGGPDEGYRTCAALIRSELDTALRPFLTS</sequence>
<evidence type="ECO:0000256" key="2">
    <source>
        <dbReference type="ARBA" id="ARBA00013064"/>
    </source>
</evidence>
<keyword evidence="4" id="KW-0904">Protein phosphatase</keyword>
<reference evidence="7 8" key="1">
    <citation type="submission" date="2020-06" db="EMBL/GenBank/DDBJ databases">
        <title>Actinomadura xiongansis sp. nov., isolated from soil of Baiyangdian.</title>
        <authorList>
            <person name="Zhang X."/>
        </authorList>
    </citation>
    <scope>NUCLEOTIDE SEQUENCE [LARGE SCALE GENOMIC DNA]</scope>
    <source>
        <strain evidence="7 8">HBUM206468</strain>
    </source>
</reference>
<feature type="region of interest" description="Disordered" evidence="5">
    <location>
        <begin position="162"/>
        <end position="182"/>
    </location>
</feature>
<feature type="compositionally biased region" description="Low complexity" evidence="5">
    <location>
        <begin position="121"/>
        <end position="144"/>
    </location>
</feature>